<proteinExistence type="predicted"/>
<comment type="caution">
    <text evidence="1">The sequence shown here is derived from an EMBL/GenBank/DDBJ whole genome shotgun (WGS) entry which is preliminary data.</text>
</comment>
<accession>A0A9D2GZW7</accession>
<dbReference type="Pfam" id="PF14900">
    <property type="entry name" value="DUF4493"/>
    <property type="match status" value="1"/>
</dbReference>
<protein>
    <submittedName>
        <fullName evidence="1">DUF4493 domain-containing protein</fullName>
    </submittedName>
</protein>
<dbReference type="Proteomes" id="UP000824108">
    <property type="component" value="Unassembled WGS sequence"/>
</dbReference>
<organism evidence="1 2">
    <name type="scientific">Candidatus Bacteroides merdavium</name>
    <dbReference type="NCBI Taxonomy" id="2838472"/>
    <lineage>
        <taxon>Bacteria</taxon>
        <taxon>Pseudomonadati</taxon>
        <taxon>Bacteroidota</taxon>
        <taxon>Bacteroidia</taxon>
        <taxon>Bacteroidales</taxon>
        <taxon>Bacteroidaceae</taxon>
        <taxon>Bacteroides</taxon>
    </lineage>
</organism>
<gene>
    <name evidence="1" type="ORF">H9807_09015</name>
</gene>
<dbReference type="EMBL" id="DXAV01000074">
    <property type="protein sequence ID" value="HIZ92236.1"/>
    <property type="molecule type" value="Genomic_DNA"/>
</dbReference>
<sequence>MKKLLGGLLSCIFGGWLLTACTSDDALQQIPEGKGYVKLTLDTNTEFQTKAVNEEEYKDLNNYTVQILKEGKVVEGMEWKYPEMPTEQIELTNGAYELKAFYGKDEAASKQSMYVEGKQTFNINDDKVTASVTCKPVCGKVTVKFDSKMADYFNDYSITFQTKALGDMNISWAKNDTDPIYMKVENQEKISAVYNLVDKQGKQANIGNKSYDLSPLKHLIINVVPIISHGQIGISIEIDESTNDHEVDITIPSDWI</sequence>
<evidence type="ECO:0000313" key="2">
    <source>
        <dbReference type="Proteomes" id="UP000824108"/>
    </source>
</evidence>
<dbReference type="PROSITE" id="PS51257">
    <property type="entry name" value="PROKAR_LIPOPROTEIN"/>
    <property type="match status" value="1"/>
</dbReference>
<evidence type="ECO:0000313" key="1">
    <source>
        <dbReference type="EMBL" id="HIZ92236.1"/>
    </source>
</evidence>
<reference evidence="1" key="1">
    <citation type="journal article" date="2021" name="PeerJ">
        <title>Extensive microbial diversity within the chicken gut microbiome revealed by metagenomics and culture.</title>
        <authorList>
            <person name="Gilroy R."/>
            <person name="Ravi A."/>
            <person name="Getino M."/>
            <person name="Pursley I."/>
            <person name="Horton D.L."/>
            <person name="Alikhan N.F."/>
            <person name="Baker D."/>
            <person name="Gharbi K."/>
            <person name="Hall N."/>
            <person name="Watson M."/>
            <person name="Adriaenssens E.M."/>
            <person name="Foster-Nyarko E."/>
            <person name="Jarju S."/>
            <person name="Secka A."/>
            <person name="Antonio M."/>
            <person name="Oren A."/>
            <person name="Chaudhuri R.R."/>
            <person name="La Ragione R."/>
            <person name="Hildebrand F."/>
            <person name="Pallen M.J."/>
        </authorList>
    </citation>
    <scope>NUCLEOTIDE SEQUENCE</scope>
    <source>
        <strain evidence="1">CHK118-2852</strain>
    </source>
</reference>
<dbReference type="InterPro" id="IPR027840">
    <property type="entry name" value="DUF4493"/>
</dbReference>
<dbReference type="AlphaFoldDB" id="A0A9D2GZW7"/>
<reference evidence="1" key="2">
    <citation type="submission" date="2021-04" db="EMBL/GenBank/DDBJ databases">
        <authorList>
            <person name="Gilroy R."/>
        </authorList>
    </citation>
    <scope>NUCLEOTIDE SEQUENCE</scope>
    <source>
        <strain evidence="1">CHK118-2852</strain>
    </source>
</reference>
<name>A0A9D2GZW7_9BACE</name>